<gene>
    <name evidence="8" type="primary">garnl3</name>
</gene>
<dbReference type="InterPro" id="IPR001180">
    <property type="entry name" value="CNH_dom"/>
</dbReference>
<dbReference type="InterPro" id="IPR050989">
    <property type="entry name" value="Rap1_Ran_GAP"/>
</dbReference>
<accession>A0A8M1KRZ5</accession>
<comment type="similarity">
    <text evidence="2">Belongs to the GARNL3 family.</text>
</comment>
<dbReference type="PROSITE" id="PS50085">
    <property type="entry name" value="RAPGAP"/>
    <property type="match status" value="1"/>
</dbReference>
<dbReference type="KEGG" id="char:105898505"/>
<dbReference type="Proteomes" id="UP000515152">
    <property type="component" value="Chromosome 12"/>
</dbReference>
<evidence type="ECO:0000259" key="6">
    <source>
        <dbReference type="PROSITE" id="PS50219"/>
    </source>
</evidence>
<feature type="domain" description="Rap-GAP" evidence="5">
    <location>
        <begin position="92"/>
        <end position="309"/>
    </location>
</feature>
<evidence type="ECO:0000256" key="3">
    <source>
        <dbReference type="ARBA" id="ARBA00069072"/>
    </source>
</evidence>
<reference evidence="8" key="1">
    <citation type="submission" date="2025-08" db="UniProtKB">
        <authorList>
            <consortium name="RefSeq"/>
        </authorList>
    </citation>
    <scope>IDENTIFICATION</scope>
</reference>
<keyword evidence="1" id="KW-0343">GTPase activation</keyword>
<dbReference type="InterPro" id="IPR000331">
    <property type="entry name" value="Rap/Ran_GAP_dom"/>
</dbReference>
<proteinExistence type="inferred from homology"/>
<dbReference type="CTD" id="84253"/>
<organism evidence="7 8">
    <name type="scientific">Clupea harengus</name>
    <name type="common">Atlantic herring</name>
    <dbReference type="NCBI Taxonomy" id="7950"/>
    <lineage>
        <taxon>Eukaryota</taxon>
        <taxon>Metazoa</taxon>
        <taxon>Chordata</taxon>
        <taxon>Craniata</taxon>
        <taxon>Vertebrata</taxon>
        <taxon>Euteleostomi</taxon>
        <taxon>Actinopterygii</taxon>
        <taxon>Neopterygii</taxon>
        <taxon>Teleostei</taxon>
        <taxon>Clupei</taxon>
        <taxon>Clupeiformes</taxon>
        <taxon>Clupeoidei</taxon>
        <taxon>Clupeidae</taxon>
        <taxon>Clupea</taxon>
    </lineage>
</organism>
<dbReference type="GO" id="GO:0051056">
    <property type="term" value="P:regulation of small GTPase mediated signal transduction"/>
    <property type="evidence" value="ECO:0007669"/>
    <property type="project" value="InterPro"/>
</dbReference>
<name>A0A8M1KRZ5_CLUHA</name>
<dbReference type="AlphaFoldDB" id="A0A8M1KRZ5"/>
<evidence type="ECO:0000259" key="5">
    <source>
        <dbReference type="PROSITE" id="PS50085"/>
    </source>
</evidence>
<evidence type="ECO:0000313" key="8">
    <source>
        <dbReference type="RefSeq" id="XP_042565395.1"/>
    </source>
</evidence>
<feature type="domain" description="CNH" evidence="6">
    <location>
        <begin position="721"/>
        <end position="1044"/>
    </location>
</feature>
<dbReference type="Pfam" id="PF00780">
    <property type="entry name" value="CNH"/>
    <property type="match status" value="2"/>
</dbReference>
<dbReference type="Pfam" id="PF02145">
    <property type="entry name" value="Rap_GAP"/>
    <property type="match status" value="1"/>
</dbReference>
<feature type="compositionally biased region" description="Low complexity" evidence="4">
    <location>
        <begin position="1051"/>
        <end position="1072"/>
    </location>
</feature>
<dbReference type="PROSITE" id="PS50219">
    <property type="entry name" value="CNH"/>
    <property type="match status" value="2"/>
</dbReference>
<dbReference type="PANTHER" id="PTHR15711">
    <property type="entry name" value="RAP GTPASE-ACTIVATING PROTEIN"/>
    <property type="match status" value="1"/>
</dbReference>
<protein>
    <recommendedName>
        <fullName evidence="3">GTPase-activating Rap/Ran-GAP domain-like protein 3</fullName>
    </recommendedName>
</protein>
<evidence type="ECO:0000256" key="1">
    <source>
        <dbReference type="ARBA" id="ARBA00022468"/>
    </source>
</evidence>
<feature type="region of interest" description="Disordered" evidence="4">
    <location>
        <begin position="1157"/>
        <end position="1242"/>
    </location>
</feature>
<feature type="domain" description="CNH" evidence="6">
    <location>
        <begin position="391"/>
        <end position="712"/>
    </location>
</feature>
<dbReference type="GO" id="GO:0005096">
    <property type="term" value="F:GTPase activator activity"/>
    <property type="evidence" value="ECO:0007669"/>
    <property type="project" value="UniProtKB-KW"/>
</dbReference>
<feature type="region of interest" description="Disordered" evidence="4">
    <location>
        <begin position="1051"/>
        <end position="1081"/>
    </location>
</feature>
<feature type="compositionally biased region" description="Basic and acidic residues" evidence="4">
    <location>
        <begin position="1157"/>
        <end position="1166"/>
    </location>
</feature>
<evidence type="ECO:0000256" key="4">
    <source>
        <dbReference type="SAM" id="MobiDB-lite"/>
    </source>
</evidence>
<dbReference type="GeneID" id="105898505"/>
<dbReference type="RefSeq" id="XP_042565395.1">
    <property type="nucleotide sequence ID" value="XM_042709461.1"/>
</dbReference>
<dbReference type="SMART" id="SM00036">
    <property type="entry name" value="CNH"/>
    <property type="match status" value="1"/>
</dbReference>
<sequence length="1242" mass="138753">MNSDINMYLGREKAGLMRKRALLLRKGCSFEITSSASEDLGCRRGEFSRKHYGSVELLISSDADGAIQRAGRFRVENGSSDEATDFTPGTWRRTDVHLENPEYHTRWFFKYFLGKGYIFSASVESEMGSESFDKFLNLMGDTVCLQGWAGYRGGLDTKNDTTGMNSIYTVYQGHELMFHVSTMLPYSKENKQQVERKRHIGNDIVTIVFQEGEDASPSFKPSMIRSHFTHIFALVRYYSQNDSYRLKIFSEESVPLFGPPLPSPPVFTDHQEFRDFLLVKLINGEKATLETPTFAQKRQRTLDMLIRSLYQDLMPDLHKNMLNRRSFSDVLPESPKSARKKEEARQAEFVRVGQALKLKTIVRGDAPTSLVTTGLCRKEPWESQSYCTSFPYEIVCADSWGQSLMVATDNAGVMLLEAPDPLFSNSDSPVLPPVQVFDKSMAVKQIHVLEPQDLLILRADKGKDARLYVFRLSVLRRGLEERQLVRAKCDSRENKLEKTKGCHLYCINTHHGAELRIIAAIRNKLLLITRKQSRLGPFPPPGLTHSESPVEEFQYIREICLCDSPVVMALVDGATGENDNMICVGYKHQFDMINESTGDAYRLHHIESNRVNFVAAIDVYEDGEAGLLLCYNNICSYKKVCPFNGATPMIQPSASDFHFSWNQMPNGIVCAFPYILAFTIDSIEIRLVVNGNLVYTAVVPELQLTASRVGICYHDNHPAQTHTVCVMSSVGLSDHTLGSLTSVSVVLFSAPDPLFSNSDSPVLPPVQVFDKSMAVKQIHVLEPQDLLILRADKGKDARLYVFRLSVLRRGLEERQLVRAKCDSRENKLEKTKGCHLYCINTHHGAELRIIAAIRNKLLLITRKQSRLGPFPPPGLTHSESPVEEFQYIREICLCDSPVVMALVDGATGENDNMICVGYKHQFDMINESTGDAYRLHHIESNRVNFVAAIDVYEDGEAGLLLCYNNICSYKKVCPFNGATPMIQPSASDFHFSWNQMPNGIVCAFPYILAFTIDSIEIRLVVNGNLVYTAVVPELQLTASRSDIYFVSSAPVSSASNCSSRDTSTQSSPQTPTGYEMPVFPSPLGDGEAQSKHIYKIPLSNLVGRSIERPLKSPLVNKVVTHPAASVINPAPIIPSTPSLSLSRMEIKEIASRTRKELLGLKEEPSSKSESSSVKQRKISKKPTEDEPKRTGSCTSERAELVDGESDVQLHCSTGSEAGPQESSPPLTNPLATSFEEDILDLK</sequence>
<evidence type="ECO:0000256" key="2">
    <source>
        <dbReference type="ARBA" id="ARBA00060925"/>
    </source>
</evidence>
<evidence type="ECO:0000313" key="7">
    <source>
        <dbReference type="Proteomes" id="UP000515152"/>
    </source>
</evidence>
<dbReference type="OrthoDB" id="2499658at2759"/>
<keyword evidence="7" id="KW-1185">Reference proteome</keyword>
<dbReference type="FunFam" id="3.40.50.11210:FF:000006">
    <property type="entry name" value="GTPase-activating Rap/Ran-GAP domain-like protein 3 isoform X1"/>
    <property type="match status" value="1"/>
</dbReference>
<feature type="compositionally biased region" description="Polar residues" evidence="4">
    <location>
        <begin position="1210"/>
        <end position="1231"/>
    </location>
</feature>
<dbReference type="PANTHER" id="PTHR15711:SF62">
    <property type="entry name" value="GTPASE-ACTIVATING RAP_RAN-GAP DOMAIN-LIKE PROTEIN 3"/>
    <property type="match status" value="1"/>
</dbReference>